<accession>A0A251V2L8</accession>
<sequence>MAQPTVLTRVSKITNNTSTTVQNSRLKHRDWRNFTSESELNRRRDCQKTGCLPAKIERFSGGNRERKRNRCRTVDLQKTVISSDG</sequence>
<dbReference type="EMBL" id="CM007893">
    <property type="protein sequence ID" value="OTG28861.1"/>
    <property type="molecule type" value="Genomic_DNA"/>
</dbReference>
<proteinExistence type="predicted"/>
<evidence type="ECO:0000313" key="2">
    <source>
        <dbReference type="Proteomes" id="UP000215914"/>
    </source>
</evidence>
<dbReference type="InParanoid" id="A0A251V2L8"/>
<reference evidence="2" key="1">
    <citation type="journal article" date="2017" name="Nature">
        <title>The sunflower genome provides insights into oil metabolism, flowering and Asterid evolution.</title>
        <authorList>
            <person name="Badouin H."/>
            <person name="Gouzy J."/>
            <person name="Grassa C.J."/>
            <person name="Murat F."/>
            <person name="Staton S.E."/>
            <person name="Cottret L."/>
            <person name="Lelandais-Briere C."/>
            <person name="Owens G.L."/>
            <person name="Carrere S."/>
            <person name="Mayjonade B."/>
            <person name="Legrand L."/>
            <person name="Gill N."/>
            <person name="Kane N.C."/>
            <person name="Bowers J.E."/>
            <person name="Hubner S."/>
            <person name="Bellec A."/>
            <person name="Berard A."/>
            <person name="Berges H."/>
            <person name="Blanchet N."/>
            <person name="Boniface M.C."/>
            <person name="Brunel D."/>
            <person name="Catrice O."/>
            <person name="Chaidir N."/>
            <person name="Claudel C."/>
            <person name="Donnadieu C."/>
            <person name="Faraut T."/>
            <person name="Fievet G."/>
            <person name="Helmstetter N."/>
            <person name="King M."/>
            <person name="Knapp S.J."/>
            <person name="Lai Z."/>
            <person name="Le Paslier M.C."/>
            <person name="Lippi Y."/>
            <person name="Lorenzon L."/>
            <person name="Mandel J.R."/>
            <person name="Marage G."/>
            <person name="Marchand G."/>
            <person name="Marquand E."/>
            <person name="Bret-Mestries E."/>
            <person name="Morien E."/>
            <person name="Nambeesan S."/>
            <person name="Nguyen T."/>
            <person name="Pegot-Espagnet P."/>
            <person name="Pouilly N."/>
            <person name="Raftis F."/>
            <person name="Sallet E."/>
            <person name="Schiex T."/>
            <person name="Thomas J."/>
            <person name="Vandecasteele C."/>
            <person name="Vares D."/>
            <person name="Vear F."/>
            <person name="Vautrin S."/>
            <person name="Crespi M."/>
            <person name="Mangin B."/>
            <person name="Burke J.M."/>
            <person name="Salse J."/>
            <person name="Munos S."/>
            <person name="Vincourt P."/>
            <person name="Rieseberg L.H."/>
            <person name="Langlade N.B."/>
        </authorList>
    </citation>
    <scope>NUCLEOTIDE SEQUENCE [LARGE SCALE GENOMIC DNA]</scope>
    <source>
        <strain evidence="2">cv. SF193</strain>
    </source>
</reference>
<dbReference type="Proteomes" id="UP000215914">
    <property type="component" value="Chromosome 4"/>
</dbReference>
<dbReference type="AlphaFoldDB" id="A0A251V2L8"/>
<evidence type="ECO:0000313" key="1">
    <source>
        <dbReference type="EMBL" id="OTG28861.1"/>
    </source>
</evidence>
<keyword evidence="2" id="KW-1185">Reference proteome</keyword>
<organism evidence="1 2">
    <name type="scientific">Helianthus annuus</name>
    <name type="common">Common sunflower</name>
    <dbReference type="NCBI Taxonomy" id="4232"/>
    <lineage>
        <taxon>Eukaryota</taxon>
        <taxon>Viridiplantae</taxon>
        <taxon>Streptophyta</taxon>
        <taxon>Embryophyta</taxon>
        <taxon>Tracheophyta</taxon>
        <taxon>Spermatophyta</taxon>
        <taxon>Magnoliopsida</taxon>
        <taxon>eudicotyledons</taxon>
        <taxon>Gunneridae</taxon>
        <taxon>Pentapetalae</taxon>
        <taxon>asterids</taxon>
        <taxon>campanulids</taxon>
        <taxon>Asterales</taxon>
        <taxon>Asteraceae</taxon>
        <taxon>Asteroideae</taxon>
        <taxon>Heliantheae alliance</taxon>
        <taxon>Heliantheae</taxon>
        <taxon>Helianthus</taxon>
    </lineage>
</organism>
<name>A0A251V2L8_HELAN</name>
<protein>
    <submittedName>
        <fullName evidence="1">Uncharacterized protein</fullName>
    </submittedName>
</protein>
<gene>
    <name evidence="1" type="ORF">HannXRQ_Chr04g0115951</name>
</gene>